<gene>
    <name evidence="3" type="ORF">BJ988_002892</name>
</gene>
<organism evidence="3 4">
    <name type="scientific">Nocardioides panzhihuensis</name>
    <dbReference type="NCBI Taxonomy" id="860243"/>
    <lineage>
        <taxon>Bacteria</taxon>
        <taxon>Bacillati</taxon>
        <taxon>Actinomycetota</taxon>
        <taxon>Actinomycetes</taxon>
        <taxon>Propionibacteriales</taxon>
        <taxon>Nocardioidaceae</taxon>
        <taxon>Nocardioides</taxon>
    </lineage>
</organism>
<protein>
    <submittedName>
        <fullName evidence="3">Membrane-bound lytic murein transglycosylase B</fullName>
    </submittedName>
</protein>
<dbReference type="Proteomes" id="UP000564496">
    <property type="component" value="Unassembled WGS sequence"/>
</dbReference>
<proteinExistence type="predicted"/>
<comment type="caution">
    <text evidence="3">The sequence shown here is derived from an EMBL/GenBank/DDBJ whole genome shotgun (WGS) entry which is preliminary data.</text>
</comment>
<dbReference type="InterPro" id="IPR043426">
    <property type="entry name" value="MltB-like"/>
</dbReference>
<evidence type="ECO:0000313" key="3">
    <source>
        <dbReference type="EMBL" id="NYI78244.1"/>
    </source>
</evidence>
<feature type="region of interest" description="Disordered" evidence="1">
    <location>
        <begin position="286"/>
        <end position="372"/>
    </location>
</feature>
<dbReference type="GO" id="GO:0009253">
    <property type="term" value="P:peptidoglycan catabolic process"/>
    <property type="evidence" value="ECO:0007669"/>
    <property type="project" value="TreeGrafter"/>
</dbReference>
<dbReference type="EMBL" id="JACBZR010000001">
    <property type="protein sequence ID" value="NYI78244.1"/>
    <property type="molecule type" value="Genomic_DNA"/>
</dbReference>
<evidence type="ECO:0000313" key="4">
    <source>
        <dbReference type="Proteomes" id="UP000564496"/>
    </source>
</evidence>
<name>A0A7Z0ISM0_9ACTN</name>
<feature type="region of interest" description="Disordered" evidence="1">
    <location>
        <begin position="44"/>
        <end position="64"/>
    </location>
</feature>
<dbReference type="AlphaFoldDB" id="A0A7Z0ISM0"/>
<dbReference type="PANTHER" id="PTHR30163:SF8">
    <property type="entry name" value="LYTIC MUREIN TRANSGLYCOSYLASE"/>
    <property type="match status" value="1"/>
</dbReference>
<evidence type="ECO:0000256" key="1">
    <source>
        <dbReference type="SAM" id="MobiDB-lite"/>
    </source>
</evidence>
<reference evidence="3 4" key="1">
    <citation type="submission" date="2020-07" db="EMBL/GenBank/DDBJ databases">
        <title>Sequencing the genomes of 1000 actinobacteria strains.</title>
        <authorList>
            <person name="Klenk H.-P."/>
        </authorList>
    </citation>
    <scope>NUCLEOTIDE SEQUENCE [LARGE SCALE GENOMIC DNA]</scope>
    <source>
        <strain evidence="3 4">DSM 26487</strain>
    </source>
</reference>
<sequence length="410" mass="42964">MSTTDRRSSHASTTKVPRHVAALVPLVVLSVAWTAHVANPYAFVSGNEPRTAHPEDVSVPTAALEDPASYSRPAVVGVGVPQRRAAQVVAASSAKGIPSAALAAYQRAETVINAADATCNLDWQLLAAVGHVESDHGRYNGNTLGTDGVSRPGIYGIPLDGTNKTRAIGDTDAGQYDRDEVWDRAVGPMQFIPTTWSSVGVDADGDGRRDPQDIDDAALAAAVYLCSGPRDLGDEAGRRAAVLRYNHSQSYADMVLRTRGAYVKGGYTAVPTDIAPAVAAMDGSYQSGRGGSVDGQKVPSPRRPARHGAGSTDHPSSAPADAGDQTGTEGQPEAKPEPSAPQEAPESPPEQVQEEVEGTLEKVAEPLPSPVDEPVDQVLTLTQAITRCTAEGVSRLDLLAWNQCIDDLVQ</sequence>
<dbReference type="GO" id="GO:0008933">
    <property type="term" value="F:peptidoglycan lytic transglycosylase activity"/>
    <property type="evidence" value="ECO:0007669"/>
    <property type="project" value="TreeGrafter"/>
</dbReference>
<dbReference type="Pfam" id="PF13406">
    <property type="entry name" value="SLT_2"/>
    <property type="match status" value="1"/>
</dbReference>
<evidence type="ECO:0000259" key="2">
    <source>
        <dbReference type="Pfam" id="PF13406"/>
    </source>
</evidence>
<accession>A0A7Z0ISM0</accession>
<feature type="domain" description="Transglycosylase SLT" evidence="2">
    <location>
        <begin position="182"/>
        <end position="225"/>
    </location>
</feature>
<dbReference type="RefSeq" id="WP_179658600.1">
    <property type="nucleotide sequence ID" value="NZ_JACBZR010000001.1"/>
</dbReference>
<dbReference type="PANTHER" id="PTHR30163">
    <property type="entry name" value="MEMBRANE-BOUND LYTIC MUREIN TRANSGLYCOSYLASE B"/>
    <property type="match status" value="1"/>
</dbReference>
<feature type="compositionally biased region" description="Low complexity" evidence="1">
    <location>
        <begin position="340"/>
        <end position="351"/>
    </location>
</feature>
<dbReference type="CDD" id="cd13399">
    <property type="entry name" value="Slt35-like"/>
    <property type="match status" value="1"/>
</dbReference>
<keyword evidence="4" id="KW-1185">Reference proteome</keyword>
<dbReference type="InterPro" id="IPR023346">
    <property type="entry name" value="Lysozyme-like_dom_sf"/>
</dbReference>
<dbReference type="Gene3D" id="1.10.530.10">
    <property type="match status" value="1"/>
</dbReference>
<dbReference type="InterPro" id="IPR031304">
    <property type="entry name" value="SLT_2"/>
</dbReference>
<dbReference type="SUPFAM" id="SSF53955">
    <property type="entry name" value="Lysozyme-like"/>
    <property type="match status" value="1"/>
</dbReference>